<dbReference type="Pfam" id="PF00440">
    <property type="entry name" value="TetR_N"/>
    <property type="match status" value="1"/>
</dbReference>
<dbReference type="InterPro" id="IPR050109">
    <property type="entry name" value="HTH-type_TetR-like_transc_reg"/>
</dbReference>
<reference evidence="6 7" key="1">
    <citation type="submission" date="2017-09" db="EMBL/GenBank/DDBJ databases">
        <authorList>
            <person name="Ehlers B."/>
            <person name="Leendertz F.H."/>
        </authorList>
    </citation>
    <scope>NUCLEOTIDE SEQUENCE [LARGE SCALE GENOMIC DNA]</scope>
    <source>
        <strain evidence="6 7">CGMCC 4.6857</strain>
    </source>
</reference>
<keyword evidence="1" id="KW-0805">Transcription regulation</keyword>
<dbReference type="SUPFAM" id="SSF46689">
    <property type="entry name" value="Homeodomain-like"/>
    <property type="match status" value="1"/>
</dbReference>
<dbReference type="PANTHER" id="PTHR30055:SF234">
    <property type="entry name" value="HTH-TYPE TRANSCRIPTIONAL REGULATOR BETI"/>
    <property type="match status" value="1"/>
</dbReference>
<dbReference type="InterPro" id="IPR001647">
    <property type="entry name" value="HTH_TetR"/>
</dbReference>
<protein>
    <submittedName>
        <fullName evidence="6">DNA-binding transcriptional regulator, AcrR family</fullName>
    </submittedName>
</protein>
<organism evidence="6 7">
    <name type="scientific">Paractinoplanes atraurantiacus</name>
    <dbReference type="NCBI Taxonomy" id="1036182"/>
    <lineage>
        <taxon>Bacteria</taxon>
        <taxon>Bacillati</taxon>
        <taxon>Actinomycetota</taxon>
        <taxon>Actinomycetes</taxon>
        <taxon>Micromonosporales</taxon>
        <taxon>Micromonosporaceae</taxon>
        <taxon>Paractinoplanes</taxon>
    </lineage>
</organism>
<evidence type="ECO:0000256" key="4">
    <source>
        <dbReference type="PROSITE-ProRule" id="PRU00335"/>
    </source>
</evidence>
<evidence type="ECO:0000313" key="6">
    <source>
        <dbReference type="EMBL" id="SNY73661.1"/>
    </source>
</evidence>
<dbReference type="Gene3D" id="1.10.357.10">
    <property type="entry name" value="Tetracycline Repressor, domain 2"/>
    <property type="match status" value="1"/>
</dbReference>
<name>A0A285KQV5_9ACTN</name>
<keyword evidence="3" id="KW-0804">Transcription</keyword>
<keyword evidence="7" id="KW-1185">Reference proteome</keyword>
<evidence type="ECO:0000256" key="1">
    <source>
        <dbReference type="ARBA" id="ARBA00023015"/>
    </source>
</evidence>
<accession>A0A285KQV5</accession>
<dbReference type="PANTHER" id="PTHR30055">
    <property type="entry name" value="HTH-TYPE TRANSCRIPTIONAL REGULATOR RUTR"/>
    <property type="match status" value="1"/>
</dbReference>
<dbReference type="Gene3D" id="1.10.10.60">
    <property type="entry name" value="Homeodomain-like"/>
    <property type="match status" value="1"/>
</dbReference>
<dbReference type="Pfam" id="PF17754">
    <property type="entry name" value="TetR_C_14"/>
    <property type="match status" value="1"/>
</dbReference>
<dbReference type="GO" id="GO:0003700">
    <property type="term" value="F:DNA-binding transcription factor activity"/>
    <property type="evidence" value="ECO:0007669"/>
    <property type="project" value="TreeGrafter"/>
</dbReference>
<evidence type="ECO:0000256" key="2">
    <source>
        <dbReference type="ARBA" id="ARBA00023125"/>
    </source>
</evidence>
<proteinExistence type="predicted"/>
<evidence type="ECO:0000313" key="7">
    <source>
        <dbReference type="Proteomes" id="UP000219612"/>
    </source>
</evidence>
<dbReference type="PROSITE" id="PS50977">
    <property type="entry name" value="HTH_TETR_2"/>
    <property type="match status" value="1"/>
</dbReference>
<dbReference type="AlphaFoldDB" id="A0A285KQV5"/>
<keyword evidence="2 4" id="KW-0238">DNA-binding</keyword>
<evidence type="ECO:0000256" key="3">
    <source>
        <dbReference type="ARBA" id="ARBA00023163"/>
    </source>
</evidence>
<dbReference type="EMBL" id="OBDY01000048">
    <property type="protein sequence ID" value="SNY73661.1"/>
    <property type="molecule type" value="Genomic_DNA"/>
</dbReference>
<feature type="DNA-binding region" description="H-T-H motif" evidence="4">
    <location>
        <begin position="13"/>
        <end position="32"/>
    </location>
</feature>
<dbReference type="InterPro" id="IPR041347">
    <property type="entry name" value="MftR_C"/>
</dbReference>
<dbReference type="GO" id="GO:0000976">
    <property type="term" value="F:transcription cis-regulatory region binding"/>
    <property type="evidence" value="ECO:0007669"/>
    <property type="project" value="TreeGrafter"/>
</dbReference>
<dbReference type="InterPro" id="IPR009057">
    <property type="entry name" value="Homeodomain-like_sf"/>
</dbReference>
<feature type="domain" description="HTH tetR-type" evidence="5">
    <location>
        <begin position="1"/>
        <end position="50"/>
    </location>
</feature>
<gene>
    <name evidence="6" type="ORF">SAMN05421748_14817</name>
</gene>
<evidence type="ECO:0000259" key="5">
    <source>
        <dbReference type="PROSITE" id="PS50977"/>
    </source>
</evidence>
<sequence>MRLFEEQGYAATTVEQIAEAAEVSPSTFFRYFPTKEDTILSDDYDPMVVEAIRAQPPDVPVMRAILRGMRGVFEKLSEQEWASERRRMRLIETVPELRNRQQQQTVAAVGLLADVIAEREGRPADENARVVAGALVGIVLAISPPGAGFEPHDFDRIELALTALKNSLEDF</sequence>
<dbReference type="Proteomes" id="UP000219612">
    <property type="component" value="Unassembled WGS sequence"/>
</dbReference>